<dbReference type="AlphaFoldDB" id="A0A814WPH2"/>
<dbReference type="PANTHER" id="PTHR15154:SF2">
    <property type="entry name" value="HAMARTIN"/>
    <property type="match status" value="1"/>
</dbReference>
<feature type="compositionally biased region" description="Low complexity" evidence="2">
    <location>
        <begin position="391"/>
        <end position="416"/>
    </location>
</feature>
<dbReference type="GO" id="GO:0032007">
    <property type="term" value="P:negative regulation of TOR signaling"/>
    <property type="evidence" value="ECO:0007669"/>
    <property type="project" value="TreeGrafter"/>
</dbReference>
<organism evidence="3 4">
    <name type="scientific">Adineta steineri</name>
    <dbReference type="NCBI Taxonomy" id="433720"/>
    <lineage>
        <taxon>Eukaryota</taxon>
        <taxon>Metazoa</taxon>
        <taxon>Spiralia</taxon>
        <taxon>Gnathifera</taxon>
        <taxon>Rotifera</taxon>
        <taxon>Eurotatoria</taxon>
        <taxon>Bdelloidea</taxon>
        <taxon>Adinetida</taxon>
        <taxon>Adinetidae</taxon>
        <taxon>Adineta</taxon>
    </lineage>
</organism>
<dbReference type="Pfam" id="PF04388">
    <property type="entry name" value="Hamartin"/>
    <property type="match status" value="1"/>
</dbReference>
<comment type="caution">
    <text evidence="3">The sequence shown here is derived from an EMBL/GenBank/DDBJ whole genome shotgun (WGS) entry which is preliminary data.</text>
</comment>
<feature type="region of interest" description="Disordered" evidence="2">
    <location>
        <begin position="862"/>
        <end position="887"/>
    </location>
</feature>
<feature type="region of interest" description="Disordered" evidence="2">
    <location>
        <begin position="335"/>
        <end position="417"/>
    </location>
</feature>
<dbReference type="PANTHER" id="PTHR15154">
    <property type="entry name" value="HAMARTIN"/>
    <property type="match status" value="1"/>
</dbReference>
<dbReference type="InterPro" id="IPR007483">
    <property type="entry name" value="Hamartin"/>
</dbReference>
<gene>
    <name evidence="3" type="ORF">JYZ213_LOCUS27099</name>
</gene>
<sequence>MITDLDNKRNSISTRQHVFESLMSECQQTNQPTLIKLIEYYFQTESSNALLLIKQFNEAGKEQSKILIEHLNIQGLKQCNRYSNSEVNSHEEQEKIAHTMKVFRILCLIIHSQVPGLPTLIKDSVLLPNCLHAITKCKDDPNILAQACYFFAALTATLPGEIVQQTDSILNIFKSTCKYLYKNNKSLQQLSVQIHSHSLNNVQLWIVNQSAHALFYTLYTAYPCNFLYQIQREFQRNENLDVFENIFIPMFQRVRFNPRLIESDRKRELDKDKRLKKDTYNIIYEARKLSLDPLFGRELPTDNNWMHQEMKKILPFYQFKRQSLARSIDQLSDGLRNMNDNATPQENASKRQSSSPFQKFKEKIKSLVRPASSSTPATTISTPDGVMTTTNNPNNILSIPNVSSSSLASPSPSLGSDIRAVKTMPELQSNSDLLSSASSTPVIRRSDQQYQIYIRSVIDTISSIYDQNNIPPHWRKFLGRYDANLLVVAPPPPSRQATFYVSPSEHSLDNQQARHYQQQFDDSSPSSTNERRQRCASASCASGQHVHSPVLAAPTTSTDDILPRTQSLSTRQRTRNSATGPFQQKYFLAHQTQYEEDDNDDNVYIDPPSTIDPWSMSIPSEIYISSETKNSIIDEIAWTDHDLISIPHFDFNDIVTNNCSSNELKQFDRLYECHSSYEVFLTEQYKKIWQHLWAKQKTCNKHFNDLQTTRAFMDTLRHEVHGYLTDELNIYEHDSKCLSDENTLLGGKVVELGKVTTRRKQVCANEAKDKEMRELEETCEQLRKTVNNETLKLNNLHVELDDNEKETKLIGERLEQLKNITQNITHLNDLNQQLECQYLRFTDDMQMTINRQLLSAYLSKDDNDEQNQFKSTPSTTTNGHDETSELDSISFSDEHREEIDDLQQQGEGHIENYDQLLADMIVTLTNQNMNNDLTKTDIENEAYRIVLEYMESKANMQNYLMEHNTQYTDLYLAVQQDYIMQVEKDLSLNQSLLEQMQNVAI</sequence>
<feature type="coiled-coil region" evidence="1">
    <location>
        <begin position="765"/>
        <end position="837"/>
    </location>
</feature>
<feature type="compositionally biased region" description="Polar residues" evidence="2">
    <location>
        <begin position="503"/>
        <end position="528"/>
    </location>
</feature>
<dbReference type="GO" id="GO:0051726">
    <property type="term" value="P:regulation of cell cycle"/>
    <property type="evidence" value="ECO:0007669"/>
    <property type="project" value="TreeGrafter"/>
</dbReference>
<evidence type="ECO:0000313" key="4">
    <source>
        <dbReference type="Proteomes" id="UP000663845"/>
    </source>
</evidence>
<proteinExistence type="predicted"/>
<evidence type="ECO:0000256" key="1">
    <source>
        <dbReference type="SAM" id="Coils"/>
    </source>
</evidence>
<evidence type="ECO:0000313" key="3">
    <source>
        <dbReference type="EMBL" id="CAF1204406.1"/>
    </source>
</evidence>
<name>A0A814WPH2_9BILA</name>
<accession>A0A814WPH2</accession>
<dbReference type="GO" id="GO:0033596">
    <property type="term" value="C:TSC1-TSC2 complex"/>
    <property type="evidence" value="ECO:0007669"/>
    <property type="project" value="TreeGrafter"/>
</dbReference>
<reference evidence="3" key="1">
    <citation type="submission" date="2021-02" db="EMBL/GenBank/DDBJ databases">
        <authorList>
            <person name="Nowell W R."/>
        </authorList>
    </citation>
    <scope>NUCLEOTIDE SEQUENCE</scope>
</reference>
<dbReference type="Proteomes" id="UP000663845">
    <property type="component" value="Unassembled WGS sequence"/>
</dbReference>
<feature type="region of interest" description="Disordered" evidence="2">
    <location>
        <begin position="503"/>
        <end position="541"/>
    </location>
</feature>
<feature type="compositionally biased region" description="Low complexity" evidence="2">
    <location>
        <begin position="370"/>
        <end position="383"/>
    </location>
</feature>
<evidence type="ECO:0000256" key="2">
    <source>
        <dbReference type="SAM" id="MobiDB-lite"/>
    </source>
</evidence>
<protein>
    <submittedName>
        <fullName evidence="3">Uncharacterized protein</fullName>
    </submittedName>
</protein>
<feature type="compositionally biased region" description="Polar residues" evidence="2">
    <location>
        <begin position="866"/>
        <end position="878"/>
    </location>
</feature>
<keyword evidence="1" id="KW-0175">Coiled coil</keyword>
<feature type="compositionally biased region" description="Polar residues" evidence="2">
    <location>
        <begin position="338"/>
        <end position="357"/>
    </location>
</feature>
<dbReference type="EMBL" id="CAJNOG010000371">
    <property type="protein sequence ID" value="CAF1204406.1"/>
    <property type="molecule type" value="Genomic_DNA"/>
</dbReference>